<proteinExistence type="predicted"/>
<reference evidence="2 3" key="1">
    <citation type="submission" date="2019-02" db="EMBL/GenBank/DDBJ databases">
        <title>Draft genome sequences of novel Actinobacteria.</title>
        <authorList>
            <person name="Sahin N."/>
            <person name="Ay H."/>
            <person name="Saygin H."/>
        </authorList>
    </citation>
    <scope>NUCLEOTIDE SEQUENCE [LARGE SCALE GENOMIC DNA]</scope>
    <source>
        <strain evidence="2 3">8K307</strain>
    </source>
</reference>
<keyword evidence="3" id="KW-1185">Reference proteome</keyword>
<dbReference type="InterPro" id="IPR016040">
    <property type="entry name" value="NAD(P)-bd_dom"/>
</dbReference>
<dbReference type="PANTHER" id="PTHR43162:SF1">
    <property type="entry name" value="PRESTALK A DIFFERENTIATION PROTEIN A"/>
    <property type="match status" value="1"/>
</dbReference>
<evidence type="ECO:0000259" key="1">
    <source>
        <dbReference type="Pfam" id="PF13460"/>
    </source>
</evidence>
<dbReference type="Gene3D" id="3.90.25.10">
    <property type="entry name" value="UDP-galactose 4-epimerase, domain 1"/>
    <property type="match status" value="1"/>
</dbReference>
<sequence length="277" mass="29623">MTILLTGATGKVGRRVAARLDDLGVPARHAGRTSTPPFDWTDAATWPAMLDGVRSAFVVPYDGAQLTRPFVDAAIRSGVERIVLLSGRGVDVPDYLPAHLMEGNAHVDGEAALRPAAVDWTILRPGWFAQNFSEGFFRDAVLAGDLRLPAGDGAASFVDADDIAAVAVAALIDDGHVGQTYELSGPRALTMSEAVAEIAAATGRDVRYTHVEHGDFVRELVEQGWSEADAEEYAIAVSPIRRGIDAYLSDGVERALGRRARDFRDVVREAVDAGAWS</sequence>
<gene>
    <name evidence="2" type="ORF">E1262_03275</name>
</gene>
<dbReference type="EMBL" id="SMLB01000003">
    <property type="protein sequence ID" value="TDD72342.1"/>
    <property type="molecule type" value="Genomic_DNA"/>
</dbReference>
<evidence type="ECO:0000313" key="3">
    <source>
        <dbReference type="Proteomes" id="UP000295217"/>
    </source>
</evidence>
<name>A0A4R5APT5_9ACTN</name>
<dbReference type="InterPro" id="IPR051604">
    <property type="entry name" value="Ergot_Alk_Oxidoreductase"/>
</dbReference>
<dbReference type="Gene3D" id="3.40.50.720">
    <property type="entry name" value="NAD(P)-binding Rossmann-like Domain"/>
    <property type="match status" value="1"/>
</dbReference>
<accession>A0A4R5APT5</accession>
<dbReference type="PANTHER" id="PTHR43162">
    <property type="match status" value="1"/>
</dbReference>
<evidence type="ECO:0000313" key="2">
    <source>
        <dbReference type="EMBL" id="TDD72342.1"/>
    </source>
</evidence>
<dbReference type="Proteomes" id="UP000295217">
    <property type="component" value="Unassembled WGS sequence"/>
</dbReference>
<dbReference type="Pfam" id="PF13460">
    <property type="entry name" value="NAD_binding_10"/>
    <property type="match status" value="1"/>
</dbReference>
<feature type="domain" description="NAD(P)-binding" evidence="1">
    <location>
        <begin position="7"/>
        <end position="173"/>
    </location>
</feature>
<dbReference type="OrthoDB" id="4457504at2"/>
<dbReference type="InterPro" id="IPR036291">
    <property type="entry name" value="NAD(P)-bd_dom_sf"/>
</dbReference>
<dbReference type="SUPFAM" id="SSF51735">
    <property type="entry name" value="NAD(P)-binding Rossmann-fold domains"/>
    <property type="match status" value="1"/>
</dbReference>
<comment type="caution">
    <text evidence="2">The sequence shown here is derived from an EMBL/GenBank/DDBJ whole genome shotgun (WGS) entry which is preliminary data.</text>
</comment>
<protein>
    <submittedName>
        <fullName evidence="2">SDR family NAD(P)-dependent oxidoreductase</fullName>
    </submittedName>
</protein>
<dbReference type="RefSeq" id="WP_132101605.1">
    <property type="nucleotide sequence ID" value="NZ_SMLB01000003.1"/>
</dbReference>
<organism evidence="2 3">
    <name type="scientific">Jiangella aurantiaca</name>
    <dbReference type="NCBI Taxonomy" id="2530373"/>
    <lineage>
        <taxon>Bacteria</taxon>
        <taxon>Bacillati</taxon>
        <taxon>Actinomycetota</taxon>
        <taxon>Actinomycetes</taxon>
        <taxon>Jiangellales</taxon>
        <taxon>Jiangellaceae</taxon>
        <taxon>Jiangella</taxon>
    </lineage>
</organism>
<dbReference type="AlphaFoldDB" id="A0A4R5APT5"/>